<organism evidence="2 3">
    <name type="scientific">Neurospora hispaniola</name>
    <dbReference type="NCBI Taxonomy" id="588809"/>
    <lineage>
        <taxon>Eukaryota</taxon>
        <taxon>Fungi</taxon>
        <taxon>Dikarya</taxon>
        <taxon>Ascomycota</taxon>
        <taxon>Pezizomycotina</taxon>
        <taxon>Sordariomycetes</taxon>
        <taxon>Sordariomycetidae</taxon>
        <taxon>Sordariales</taxon>
        <taxon>Sordariaceae</taxon>
        <taxon>Neurospora</taxon>
    </lineage>
</organism>
<gene>
    <name evidence="2" type="ORF">B0T23DRAFT_411059</name>
</gene>
<evidence type="ECO:0000313" key="3">
    <source>
        <dbReference type="Proteomes" id="UP001285908"/>
    </source>
</evidence>
<name>A0AAJ0IDH3_9PEZI</name>
<dbReference type="RefSeq" id="XP_062696011.1">
    <property type="nucleotide sequence ID" value="XM_062839426.1"/>
</dbReference>
<dbReference type="Proteomes" id="UP001285908">
    <property type="component" value="Unassembled WGS sequence"/>
</dbReference>
<reference evidence="2 3" key="1">
    <citation type="journal article" date="2023" name="Mol. Phylogenet. Evol.">
        <title>Genome-scale phylogeny and comparative genomics of the fungal order Sordariales.</title>
        <authorList>
            <person name="Hensen N."/>
            <person name="Bonometti L."/>
            <person name="Westerberg I."/>
            <person name="Brannstrom I.O."/>
            <person name="Guillou S."/>
            <person name="Cros-Aarteil S."/>
            <person name="Calhoun S."/>
            <person name="Haridas S."/>
            <person name="Kuo A."/>
            <person name="Mondo S."/>
            <person name="Pangilinan J."/>
            <person name="Riley R."/>
            <person name="LaButti K."/>
            <person name="Andreopoulos B."/>
            <person name="Lipzen A."/>
            <person name="Chen C."/>
            <person name="Yan M."/>
            <person name="Daum C."/>
            <person name="Ng V."/>
            <person name="Clum A."/>
            <person name="Steindorff A."/>
            <person name="Ohm R.A."/>
            <person name="Martin F."/>
            <person name="Silar P."/>
            <person name="Natvig D.O."/>
            <person name="Lalanne C."/>
            <person name="Gautier V."/>
            <person name="Ament-Velasquez S.L."/>
            <person name="Kruys A."/>
            <person name="Hutchinson M.I."/>
            <person name="Powell A.J."/>
            <person name="Barry K."/>
            <person name="Miller A.N."/>
            <person name="Grigoriev I.V."/>
            <person name="Debuchy R."/>
            <person name="Gladieux P."/>
            <person name="Hiltunen Thoren M."/>
            <person name="Johannesson H."/>
        </authorList>
    </citation>
    <scope>NUCLEOTIDE SEQUENCE [LARGE SCALE GENOMIC DNA]</scope>
    <source>
        <strain evidence="2 3">FGSC 10403</strain>
    </source>
</reference>
<evidence type="ECO:0000313" key="2">
    <source>
        <dbReference type="EMBL" id="KAK3497747.1"/>
    </source>
</evidence>
<keyword evidence="3" id="KW-1185">Reference proteome</keyword>
<comment type="caution">
    <text evidence="2">The sequence shown here is derived from an EMBL/GenBank/DDBJ whole genome shotgun (WGS) entry which is preliminary data.</text>
</comment>
<dbReference type="EMBL" id="JAULSX010000002">
    <property type="protein sequence ID" value="KAK3497747.1"/>
    <property type="molecule type" value="Genomic_DNA"/>
</dbReference>
<dbReference type="GeneID" id="87877048"/>
<feature type="region of interest" description="Disordered" evidence="1">
    <location>
        <begin position="1"/>
        <end position="69"/>
    </location>
</feature>
<accession>A0AAJ0IDH3</accession>
<dbReference type="AlphaFoldDB" id="A0AAJ0IDH3"/>
<proteinExistence type="predicted"/>
<sequence length="195" mass="21172">MARSARPRGPGMQEAARPTHREFQPPPPAQWKCRCGPQQQTSETRNRDFAGPLGPNHAPPVASGTRRGDDAVLAKDDAAPQGGIVSGRCPLGYVFRVPCAGNESDWMVNEAVRYNLPIARYKVGWLSCMSLVRSPDLAVLDSHPCRPPVLALGFGTLRCDGGGGSERWGTMILVRRYRLRAAALRAALRMSLVSV</sequence>
<evidence type="ECO:0000256" key="1">
    <source>
        <dbReference type="SAM" id="MobiDB-lite"/>
    </source>
</evidence>
<protein>
    <submittedName>
        <fullName evidence="2">Uncharacterized protein</fullName>
    </submittedName>
</protein>